<evidence type="ECO:0000313" key="6">
    <source>
        <dbReference type="Proteomes" id="UP001056429"/>
    </source>
</evidence>
<dbReference type="RefSeq" id="WP_250861982.1">
    <property type="nucleotide sequence ID" value="NZ_JAGSOJ010000007.1"/>
</dbReference>
<feature type="chain" id="PRO_5039922708" evidence="2">
    <location>
        <begin position="23"/>
        <end position="919"/>
    </location>
</feature>
<gene>
    <name evidence="5" type="ORF">KDK92_24110</name>
</gene>
<dbReference type="NCBIfam" id="TIGR03296">
    <property type="entry name" value="M6dom_TIGR03296"/>
    <property type="match status" value="1"/>
</dbReference>
<keyword evidence="6" id="KW-1185">Reference proteome</keyword>
<evidence type="ECO:0000256" key="1">
    <source>
        <dbReference type="SAM" id="MobiDB-lite"/>
    </source>
</evidence>
<protein>
    <submittedName>
        <fullName evidence="5">Immune inhibitor A</fullName>
    </submittedName>
</protein>
<dbReference type="EMBL" id="JAGSOJ010000007">
    <property type="protein sequence ID" value="MCM1992815.1"/>
    <property type="molecule type" value="Genomic_DNA"/>
</dbReference>
<dbReference type="AlphaFoldDB" id="A0A9J6P925"/>
<dbReference type="InterPro" id="IPR048665">
    <property type="entry name" value="InhA-like_VEG"/>
</dbReference>
<evidence type="ECO:0000259" key="3">
    <source>
        <dbReference type="Pfam" id="PF05547"/>
    </source>
</evidence>
<accession>A0A9J6P925</accession>
<feature type="signal peptide" evidence="2">
    <location>
        <begin position="1"/>
        <end position="22"/>
    </location>
</feature>
<feature type="domain" description="Immune inhibitor A-like metallopeptidase VEG" evidence="4">
    <location>
        <begin position="544"/>
        <end position="708"/>
    </location>
</feature>
<sequence>MLKKFVAFITAATLLFSTSVSAKDVNENIKKAFIDAPNVVENKDWDGETFKAKPLIVLMNFKDYKYTDLDEKESWTINERKGEEFTPELYEKMFFGENVYTAADGNEYVTVNKYFLEESGGSYSFDGEIFGWYEAQNGYEFYGANTDPYGTDQQNAAELVKEALTAVSNDHNIDLSEFDVEDKYDYDSDGNYLEPDGIIDSIIVIHAGRGEEWDNALGENAIWPFRHKFIDFGEFKCYEFKDHNDKEWKANDFAVFEQDLPLDLFIHEYGHILGLPDLYGSEPPVEYWSVMGGSYTGKIRGTMPNGYGAYCRNYLQKEFESKGMERNWENLKTISLEEINENGLDFELDQASLRGENHNTIKIELPKREYERVSPYEGENLFFSGKGDYLNNNMIAEVDLSNVNNALLTFKTWYDIDPEFDYASVQVREKGTEKWNSVKGNITTDVNPNDETPDDPTDRNPGFGITYDSGNEWVDAEFDLSMYSGKTVEFKFNWWTDTNTPEEGIYIDNIKILSGEEVIFEDNAEEESKFVLNGFIKSNGKEYATHYYLLEWRNGNNGLTDQGLNYGWKGIQYDPGLVIWYINEKWTDAYGRPDQYTKGHPGEAFAAVVDADQSPVVYKYDSGKGGADYSKFQMHDAAFSLNEHSQFFFRGDKYKYISVDNNTIMNPAFDDSMDYSNKEKESLGVKLSNYGLNIFVTDESKDRSTAKIHIAKKGDNQLEVQKMEEEYIKDIVVKGDKISVQAHEAIDSMEIVYKLSGDEDELTNLVNMKKEGNRFEGNIDFIDGLNNGKYEISFIQIKDGEGNTKGIYNSSLNNGFGVDLSNGNISTLFGFNDLKIEEKNNSYTFKIDSYNRTAYTQKLSIVIGKEFENGDIKYDTKSFNIKSFGEFKDNIKVEKNDQVKSIRIFILDKDMNILKDINS</sequence>
<evidence type="ECO:0000313" key="5">
    <source>
        <dbReference type="EMBL" id="MCM1992815.1"/>
    </source>
</evidence>
<dbReference type="GO" id="GO:0008233">
    <property type="term" value="F:peptidase activity"/>
    <property type="evidence" value="ECO:0007669"/>
    <property type="project" value="InterPro"/>
</dbReference>
<dbReference type="InterPro" id="IPR008757">
    <property type="entry name" value="Peptidase_M6-like_domain"/>
</dbReference>
<feature type="domain" description="Peptidase M6-like" evidence="3">
    <location>
        <begin position="44"/>
        <end position="319"/>
    </location>
</feature>
<comment type="caution">
    <text evidence="5">The sequence shown here is derived from an EMBL/GenBank/DDBJ whole genome shotgun (WGS) entry which is preliminary data.</text>
</comment>
<dbReference type="PANTHER" id="PTHR41775">
    <property type="entry name" value="SECRETED PROTEIN-RELATED"/>
    <property type="match status" value="1"/>
</dbReference>
<dbReference type="PANTHER" id="PTHR41775:SF1">
    <property type="entry name" value="PEPTIDASE M6-LIKE DOMAIN-CONTAINING PROTEIN"/>
    <property type="match status" value="1"/>
</dbReference>
<reference evidence="5" key="2">
    <citation type="submission" date="2021-04" db="EMBL/GenBank/DDBJ databases">
        <authorList>
            <person name="Dong X."/>
        </authorList>
    </citation>
    <scope>NUCLEOTIDE SEQUENCE</scope>
    <source>
        <strain evidence="5">ZWT</strain>
    </source>
</reference>
<feature type="region of interest" description="Disordered" evidence="1">
    <location>
        <begin position="439"/>
        <end position="461"/>
    </location>
</feature>
<dbReference type="Proteomes" id="UP001056429">
    <property type="component" value="Unassembled WGS sequence"/>
</dbReference>
<evidence type="ECO:0000259" key="4">
    <source>
        <dbReference type="Pfam" id="PF20774"/>
    </source>
</evidence>
<dbReference type="Pfam" id="PF20773">
    <property type="entry name" value="InhA-like_MAM"/>
    <property type="match status" value="1"/>
</dbReference>
<dbReference type="Pfam" id="PF20774">
    <property type="entry name" value="InhA-like_VEG"/>
    <property type="match status" value="1"/>
</dbReference>
<proteinExistence type="predicted"/>
<dbReference type="Pfam" id="PF05547">
    <property type="entry name" value="Peptidase_M6"/>
    <property type="match status" value="1"/>
</dbReference>
<reference evidence="5" key="1">
    <citation type="journal article" date="2021" name="mSystems">
        <title>Bacteria and Archaea Synergistically Convert Glycine Betaine to Biogenic Methane in the Formosa Cold Seep of the South China Sea.</title>
        <authorList>
            <person name="Li L."/>
            <person name="Zhang W."/>
            <person name="Zhang S."/>
            <person name="Song L."/>
            <person name="Sun Q."/>
            <person name="Zhang H."/>
            <person name="Xiang H."/>
            <person name="Dong X."/>
        </authorList>
    </citation>
    <scope>NUCLEOTIDE SEQUENCE</scope>
    <source>
        <strain evidence="5">ZWT</strain>
    </source>
</reference>
<organism evidence="5 6">
    <name type="scientific">Oceanirhabdus seepicola</name>
    <dbReference type="NCBI Taxonomy" id="2828781"/>
    <lineage>
        <taxon>Bacteria</taxon>
        <taxon>Bacillati</taxon>
        <taxon>Bacillota</taxon>
        <taxon>Clostridia</taxon>
        <taxon>Eubacteriales</taxon>
        <taxon>Clostridiaceae</taxon>
        <taxon>Oceanirhabdus</taxon>
    </lineage>
</organism>
<dbReference type="SUPFAM" id="SSF55486">
    <property type="entry name" value="Metalloproteases ('zincins'), catalytic domain"/>
    <property type="match status" value="1"/>
</dbReference>
<name>A0A9J6P925_9CLOT</name>
<keyword evidence="2" id="KW-0732">Signal</keyword>
<evidence type="ECO:0000256" key="2">
    <source>
        <dbReference type="SAM" id="SignalP"/>
    </source>
</evidence>
<dbReference type="GO" id="GO:0006508">
    <property type="term" value="P:proteolysis"/>
    <property type="evidence" value="ECO:0007669"/>
    <property type="project" value="InterPro"/>
</dbReference>